<dbReference type="GO" id="GO:0006508">
    <property type="term" value="P:proteolysis"/>
    <property type="evidence" value="ECO:0007669"/>
    <property type="project" value="UniProtKB-KW"/>
</dbReference>
<protein>
    <submittedName>
        <fullName evidence="1">Subtilisin-like protease-like protein</fullName>
    </submittedName>
</protein>
<sequence length="103" mass="10696">MGMELSCNGASVFAFGNGTAKGGSPKALMAAYKLLNSSTSIQDCPNSADSSNQILSSLARATLKLKVVNVDAFEAKADGRDDSQPCKEAPTVSSYILISSNME</sequence>
<dbReference type="AlphaFoldDB" id="A0A1R3KU44"/>
<keyword evidence="2" id="KW-1185">Reference proteome</keyword>
<keyword evidence="1" id="KW-0378">Hydrolase</keyword>
<keyword evidence="1" id="KW-0645">Protease</keyword>
<name>A0A1R3KU44_9ROSI</name>
<dbReference type="EMBL" id="AWUE01011489">
    <property type="protein sequence ID" value="OMP10586.1"/>
    <property type="molecule type" value="Genomic_DNA"/>
</dbReference>
<gene>
    <name evidence="1" type="ORF">COLO4_04418</name>
</gene>
<proteinExistence type="predicted"/>
<comment type="caution">
    <text evidence="1">The sequence shown here is derived from an EMBL/GenBank/DDBJ whole genome shotgun (WGS) entry which is preliminary data.</text>
</comment>
<reference evidence="2" key="1">
    <citation type="submission" date="2013-09" db="EMBL/GenBank/DDBJ databases">
        <title>Corchorus olitorius genome sequencing.</title>
        <authorList>
            <person name="Alam M."/>
            <person name="Haque M.S."/>
            <person name="Islam M.S."/>
            <person name="Emdad E.M."/>
            <person name="Islam M.M."/>
            <person name="Ahmed B."/>
            <person name="Halim A."/>
            <person name="Hossen Q.M.M."/>
            <person name="Hossain M.Z."/>
            <person name="Ahmed R."/>
            <person name="Khan M.M."/>
            <person name="Islam R."/>
            <person name="Rashid M.M."/>
            <person name="Khan S.A."/>
            <person name="Rahman M.S."/>
            <person name="Alam M."/>
            <person name="Yahiya A.S."/>
            <person name="Khan M.S."/>
            <person name="Azam M.S."/>
            <person name="Haque T."/>
            <person name="Lashkar M.Z.H."/>
            <person name="Akhand A.I."/>
            <person name="Morshed G."/>
            <person name="Roy S."/>
            <person name="Uddin K.S."/>
            <person name="Rabeya T."/>
            <person name="Hossain A.S."/>
            <person name="Chowdhury A."/>
            <person name="Snigdha A.R."/>
            <person name="Mortoza M.S."/>
            <person name="Matin S.A."/>
            <person name="Hoque S.M.E."/>
            <person name="Islam M.K."/>
            <person name="Roy D.K."/>
            <person name="Haider R."/>
            <person name="Moosa M.M."/>
            <person name="Elias S.M."/>
            <person name="Hasan A.M."/>
            <person name="Jahan S."/>
            <person name="Shafiuddin M."/>
            <person name="Mahmood N."/>
            <person name="Shommy N.S."/>
        </authorList>
    </citation>
    <scope>NUCLEOTIDE SEQUENCE [LARGE SCALE GENOMIC DNA]</scope>
    <source>
        <strain evidence="2">cv. O-4</strain>
    </source>
</reference>
<organism evidence="1 2">
    <name type="scientific">Corchorus olitorius</name>
    <dbReference type="NCBI Taxonomy" id="93759"/>
    <lineage>
        <taxon>Eukaryota</taxon>
        <taxon>Viridiplantae</taxon>
        <taxon>Streptophyta</taxon>
        <taxon>Embryophyta</taxon>
        <taxon>Tracheophyta</taxon>
        <taxon>Spermatophyta</taxon>
        <taxon>Magnoliopsida</taxon>
        <taxon>eudicotyledons</taxon>
        <taxon>Gunneridae</taxon>
        <taxon>Pentapetalae</taxon>
        <taxon>rosids</taxon>
        <taxon>malvids</taxon>
        <taxon>Malvales</taxon>
        <taxon>Malvaceae</taxon>
        <taxon>Grewioideae</taxon>
        <taxon>Apeibeae</taxon>
        <taxon>Corchorus</taxon>
    </lineage>
</organism>
<evidence type="ECO:0000313" key="2">
    <source>
        <dbReference type="Proteomes" id="UP000187203"/>
    </source>
</evidence>
<accession>A0A1R3KU44</accession>
<dbReference type="GO" id="GO:0008233">
    <property type="term" value="F:peptidase activity"/>
    <property type="evidence" value="ECO:0007669"/>
    <property type="project" value="UniProtKB-KW"/>
</dbReference>
<evidence type="ECO:0000313" key="1">
    <source>
        <dbReference type="EMBL" id="OMP10586.1"/>
    </source>
</evidence>
<dbReference type="Proteomes" id="UP000187203">
    <property type="component" value="Unassembled WGS sequence"/>
</dbReference>